<protein>
    <recommendedName>
        <fullName evidence="2">NERD domain-containing protein</fullName>
    </recommendedName>
</protein>
<keyword evidence="3" id="KW-0614">Plasmid</keyword>
<dbReference type="Pfam" id="PF08378">
    <property type="entry name" value="NERD"/>
    <property type="match status" value="1"/>
</dbReference>
<proteinExistence type="predicted"/>
<accession>A0A6M6E8I7</accession>
<evidence type="ECO:0000313" key="4">
    <source>
        <dbReference type="Proteomes" id="UP000501076"/>
    </source>
</evidence>
<dbReference type="Proteomes" id="UP000501076">
    <property type="component" value="Plasmid pFDU301A"/>
</dbReference>
<evidence type="ECO:0000259" key="2">
    <source>
        <dbReference type="PROSITE" id="PS50965"/>
    </source>
</evidence>
<gene>
    <name evidence="3" type="ORF">FDZ14_32120</name>
</gene>
<reference evidence="3 4" key="1">
    <citation type="submission" date="2019-10" db="EMBL/GenBank/DDBJ databases">
        <title>Complete genome sequences for adaption low water activity.</title>
        <authorList>
            <person name="Zhao L."/>
            <person name="Zhong J."/>
        </authorList>
    </citation>
    <scope>NUCLEOTIDE SEQUENCE [LARGE SCALE GENOMIC DNA]</scope>
    <source>
        <strain evidence="3 4">FDU301</strain>
        <plasmid evidence="4">pfdu301a</plasmid>
    </source>
</reference>
<evidence type="ECO:0000256" key="1">
    <source>
        <dbReference type="SAM" id="MobiDB-lite"/>
    </source>
</evidence>
<name>A0A6M6E8I7_PRIMG</name>
<dbReference type="AlphaFoldDB" id="A0A6M6E8I7"/>
<geneLocation type="plasmid" evidence="4">
    <name>pfdu301a</name>
</geneLocation>
<dbReference type="EMBL" id="CP045273">
    <property type="protein sequence ID" value="QJX80738.1"/>
    <property type="molecule type" value="Genomic_DNA"/>
</dbReference>
<dbReference type="RefSeq" id="WP_171778735.1">
    <property type="nucleotide sequence ID" value="NZ_CP045273.1"/>
</dbReference>
<evidence type="ECO:0000313" key="3">
    <source>
        <dbReference type="EMBL" id="QJX80738.1"/>
    </source>
</evidence>
<dbReference type="InterPro" id="IPR011528">
    <property type="entry name" value="NERD"/>
</dbReference>
<organism evidence="3 4">
    <name type="scientific">Priestia megaterium</name>
    <name type="common">Bacillus megaterium</name>
    <dbReference type="NCBI Taxonomy" id="1404"/>
    <lineage>
        <taxon>Bacteria</taxon>
        <taxon>Bacillati</taxon>
        <taxon>Bacillota</taxon>
        <taxon>Bacilli</taxon>
        <taxon>Bacillales</taxon>
        <taxon>Bacillaceae</taxon>
        <taxon>Priestia</taxon>
    </lineage>
</organism>
<dbReference type="PROSITE" id="PS50965">
    <property type="entry name" value="NERD"/>
    <property type="match status" value="1"/>
</dbReference>
<feature type="domain" description="NERD" evidence="2">
    <location>
        <begin position="31"/>
        <end position="146"/>
    </location>
</feature>
<sequence length="216" mass="25218">MLILLIVLIVISIIALRIKVEKRKPSFAEIKGLMGEQKVNDVLKQHNLIYFYDTLLKQGSVSSQFDHIIVFPNKTVVVIETKDRNGVITGGANDEKWLQVAGNQNRYYFYNPIKQNMGHINMLYRKMDEYRLYGYRILSLVVFTSDKSVLKDVPSGVIHLNDLSRTLSNINGKSFFNRSKKFVHMLKREDFSRSKREVRKHKEFAKRAPHHKKATY</sequence>
<feature type="region of interest" description="Disordered" evidence="1">
    <location>
        <begin position="197"/>
        <end position="216"/>
    </location>
</feature>